<dbReference type="InterPro" id="IPR022742">
    <property type="entry name" value="Hydrolase_4"/>
</dbReference>
<dbReference type="STRING" id="157072.A0A024U649"/>
<dbReference type="SUPFAM" id="SSF53474">
    <property type="entry name" value="alpha/beta-Hydrolases"/>
    <property type="match status" value="1"/>
</dbReference>
<dbReference type="GeneID" id="20083403"/>
<protein>
    <recommendedName>
        <fullName evidence="1">Serine aminopeptidase S33 domain-containing protein</fullName>
    </recommendedName>
</protein>
<reference evidence="2" key="1">
    <citation type="submission" date="2013-12" db="EMBL/GenBank/DDBJ databases">
        <title>The Genome Sequence of Aphanomyces invadans NJM9701.</title>
        <authorList>
            <consortium name="The Broad Institute Genomics Platform"/>
            <person name="Russ C."/>
            <person name="Tyler B."/>
            <person name="van West P."/>
            <person name="Dieguez-Uribeondo J."/>
            <person name="Young S.K."/>
            <person name="Zeng Q."/>
            <person name="Gargeya S."/>
            <person name="Fitzgerald M."/>
            <person name="Abouelleil A."/>
            <person name="Alvarado L."/>
            <person name="Chapman S.B."/>
            <person name="Gainer-Dewar J."/>
            <person name="Goldberg J."/>
            <person name="Griggs A."/>
            <person name="Gujja S."/>
            <person name="Hansen M."/>
            <person name="Howarth C."/>
            <person name="Imamovic A."/>
            <person name="Ireland A."/>
            <person name="Larimer J."/>
            <person name="McCowan C."/>
            <person name="Murphy C."/>
            <person name="Pearson M."/>
            <person name="Poon T.W."/>
            <person name="Priest M."/>
            <person name="Roberts A."/>
            <person name="Saif S."/>
            <person name="Shea T."/>
            <person name="Sykes S."/>
            <person name="Wortman J."/>
            <person name="Nusbaum C."/>
            <person name="Birren B."/>
        </authorList>
    </citation>
    <scope>NUCLEOTIDE SEQUENCE [LARGE SCALE GENOMIC DNA]</scope>
    <source>
        <strain evidence="2">NJM9701</strain>
    </source>
</reference>
<feature type="domain" description="Serine aminopeptidase S33" evidence="1">
    <location>
        <begin position="54"/>
        <end position="164"/>
    </location>
</feature>
<dbReference type="Pfam" id="PF12146">
    <property type="entry name" value="Hydrolase_4"/>
    <property type="match status" value="2"/>
</dbReference>
<evidence type="ECO:0000313" key="2">
    <source>
        <dbReference type="EMBL" id="ETW01749.1"/>
    </source>
</evidence>
<dbReference type="InterPro" id="IPR029058">
    <property type="entry name" value="AB_hydrolase_fold"/>
</dbReference>
<feature type="domain" description="Serine aminopeptidase S33" evidence="1">
    <location>
        <begin position="183"/>
        <end position="242"/>
    </location>
</feature>
<sequence>MSLWDLPLVTSVAFHPRSHAKNSLLPSNATDGTFASPAVSLGYRFYRPSPTYGAVVLLFHGNAEIAPDYAAASSVLASQAIPTALLVVDYRGYGWSSSEPSLSSLLGDAELVASQLDSVLTSNVPVVLFGRSIGSQCAIHLAKKFPSKFHGLIIESGFHSILQLPMVNQMAMMLPGGAGMLQMLPELFHSLDKMTQLPATTSVLIIHGEDDEIAPVSQGKELYAACGTTKKTLKVFPNAGHNDLVLRHHAPYYDAIRALIQEAIANASSAGNDQDVIKIMDALSSKEFDEVLALGAQVLQSDRLQLESQCQVLEYMAKASWHARDWQGVVKYTTRLLNRRPEHINGLCLRAKAFAEMNDLDSMRDDVLGLSELLVGTDAGKSTEASIAMALLAIHSWTVQ</sequence>
<dbReference type="EMBL" id="KI913962">
    <property type="protein sequence ID" value="ETW01749.1"/>
    <property type="molecule type" value="Genomic_DNA"/>
</dbReference>
<accession>A0A024U649</accession>
<gene>
    <name evidence="2" type="ORF">H310_06353</name>
</gene>
<name>A0A024U649_9STRA</name>
<dbReference type="AlphaFoldDB" id="A0A024U649"/>
<dbReference type="OrthoDB" id="10249433at2759"/>
<organism evidence="2">
    <name type="scientific">Aphanomyces invadans</name>
    <dbReference type="NCBI Taxonomy" id="157072"/>
    <lineage>
        <taxon>Eukaryota</taxon>
        <taxon>Sar</taxon>
        <taxon>Stramenopiles</taxon>
        <taxon>Oomycota</taxon>
        <taxon>Saprolegniomycetes</taxon>
        <taxon>Saprolegniales</taxon>
        <taxon>Verrucalvaceae</taxon>
        <taxon>Aphanomyces</taxon>
    </lineage>
</organism>
<dbReference type="PANTHER" id="PTHR12277:SF81">
    <property type="entry name" value="PROTEIN ABHD13"/>
    <property type="match status" value="1"/>
</dbReference>
<dbReference type="VEuPathDB" id="FungiDB:H310_06353"/>
<dbReference type="RefSeq" id="XP_008869597.1">
    <property type="nucleotide sequence ID" value="XM_008871375.1"/>
</dbReference>
<dbReference type="eggNOG" id="KOG4391">
    <property type="taxonomic scope" value="Eukaryota"/>
</dbReference>
<proteinExistence type="predicted"/>
<dbReference type="Gene3D" id="3.40.50.1820">
    <property type="entry name" value="alpha/beta hydrolase"/>
    <property type="match status" value="1"/>
</dbReference>
<dbReference type="PANTHER" id="PTHR12277">
    <property type="entry name" value="ALPHA/BETA HYDROLASE DOMAIN-CONTAINING PROTEIN"/>
    <property type="match status" value="1"/>
</dbReference>
<evidence type="ECO:0000259" key="1">
    <source>
        <dbReference type="Pfam" id="PF12146"/>
    </source>
</evidence>